<sequence>MRTTMPRGASPDSLRNLRPRSRLYGELKKTREVSVTETGWQGVRALAASLDISVSELLERLGRDRRLLDGDDGAVEVGADDA</sequence>
<evidence type="ECO:0000256" key="1">
    <source>
        <dbReference type="SAM" id="MobiDB-lite"/>
    </source>
</evidence>
<dbReference type="EnsemblBacteria" id="BAC91338">
    <property type="protein sequence ID" value="BAC91338"/>
    <property type="gene ID" value="BAC91338"/>
</dbReference>
<organism evidence="2 3">
    <name type="scientific">Gloeobacter violaceus (strain ATCC 29082 / PCC 7421)</name>
    <dbReference type="NCBI Taxonomy" id="251221"/>
    <lineage>
        <taxon>Bacteria</taxon>
        <taxon>Bacillati</taxon>
        <taxon>Cyanobacteriota</taxon>
        <taxon>Cyanophyceae</taxon>
        <taxon>Gloeobacterales</taxon>
        <taxon>Gloeobacteraceae</taxon>
        <taxon>Gloeobacter</taxon>
    </lineage>
</organism>
<dbReference type="OrthoDB" id="515143at2"/>
<dbReference type="InParanoid" id="Q7NFX7"/>
<keyword evidence="3" id="KW-1185">Reference proteome</keyword>
<protein>
    <submittedName>
        <fullName evidence="2">Gsr3397 protein</fullName>
    </submittedName>
</protein>
<dbReference type="AlphaFoldDB" id="Q7NFX7"/>
<dbReference type="EMBL" id="BA000045">
    <property type="protein sequence ID" value="BAC91338.1"/>
    <property type="molecule type" value="Genomic_DNA"/>
</dbReference>
<evidence type="ECO:0000313" key="2">
    <source>
        <dbReference type="EMBL" id="BAC91338.1"/>
    </source>
</evidence>
<dbReference type="STRING" id="251221.gene:10760909"/>
<dbReference type="HOGENOM" id="CLU_187656_0_0_3"/>
<evidence type="ECO:0000313" key="3">
    <source>
        <dbReference type="Proteomes" id="UP000000557"/>
    </source>
</evidence>
<name>Q7NFX7_GLOVI</name>
<proteinExistence type="predicted"/>
<accession>Q7NFX7</accession>
<gene>
    <name evidence="2" type="ordered locus">gsr3397</name>
</gene>
<feature type="region of interest" description="Disordered" evidence="1">
    <location>
        <begin position="1"/>
        <end position="21"/>
    </location>
</feature>
<reference evidence="2 3" key="2">
    <citation type="journal article" date="2003" name="DNA Res.">
        <title>Complete genome structure of Gloeobacter violaceus PCC 7421, a cyanobacterium that lacks thylakoids (supplement).</title>
        <authorList>
            <person name="Nakamura Y."/>
            <person name="Kaneko T."/>
            <person name="Sato S."/>
            <person name="Mimuro M."/>
            <person name="Miyashita H."/>
            <person name="Tsuchiya T."/>
            <person name="Sasamoto S."/>
            <person name="Watanabe A."/>
            <person name="Kawashima K."/>
            <person name="Kishida Y."/>
            <person name="Kiyokawa C."/>
            <person name="Kohara M."/>
            <person name="Matsumoto M."/>
            <person name="Matsuno A."/>
            <person name="Nakazaki N."/>
            <person name="Shimpo S."/>
            <person name="Takeuchi C."/>
            <person name="Yamada M."/>
            <person name="Tabata S."/>
        </authorList>
    </citation>
    <scope>NUCLEOTIDE SEQUENCE [LARGE SCALE GENOMIC DNA]</scope>
    <source>
        <strain evidence="3">ATCC 29082 / PCC 7421</strain>
    </source>
</reference>
<reference evidence="2 3" key="1">
    <citation type="journal article" date="2003" name="DNA Res.">
        <title>Complete genome structure of Gloeobacter violaceus PCC 7421, a cyanobacterium that lacks thylakoids.</title>
        <authorList>
            <person name="Nakamura Y."/>
            <person name="Kaneko T."/>
            <person name="Sato S."/>
            <person name="Mimuro M."/>
            <person name="Miyashita H."/>
            <person name="Tsuchiya T."/>
            <person name="Sasamoto S."/>
            <person name="Watanabe A."/>
            <person name="Kawashima K."/>
            <person name="Kishida Y."/>
            <person name="Kiyokawa C."/>
            <person name="Kohara M."/>
            <person name="Matsumoto M."/>
            <person name="Matsuno A."/>
            <person name="Nakazaki N."/>
            <person name="Shimpo S."/>
            <person name="Takeuchi C."/>
            <person name="Yamada M."/>
            <person name="Tabata S."/>
        </authorList>
    </citation>
    <scope>NUCLEOTIDE SEQUENCE [LARGE SCALE GENOMIC DNA]</scope>
    <source>
        <strain evidence="3">ATCC 29082 / PCC 7421</strain>
    </source>
</reference>
<dbReference type="KEGG" id="gvi:gsr3397"/>
<dbReference type="Proteomes" id="UP000000557">
    <property type="component" value="Chromosome"/>
</dbReference>